<dbReference type="Gene3D" id="3.30.750.24">
    <property type="entry name" value="STAS domain"/>
    <property type="match status" value="1"/>
</dbReference>
<dbReference type="KEGG" id="vas:GT360_19330"/>
<dbReference type="InterPro" id="IPR052706">
    <property type="entry name" value="Membrane-Transporter-like"/>
</dbReference>
<evidence type="ECO:0000313" key="7">
    <source>
        <dbReference type="EMBL" id="QIA65678.1"/>
    </source>
</evidence>
<accession>A0A7Z2T7J3</accession>
<name>A0A7Z2T7J3_9VIBR</name>
<sequence length="507" mass="54148">MFELRSKPNASVRADLFAGLTVSLAMVPEVVAFTFVAAVDPMVGLYAAFIVGFIAAIFGGRPGMVSGGAGALAVVVTALVVQHGVEYLFAAVVLMGLMQLLFGLLRMGRFIALVPYPVMLGFVNGLAIVIFLAQLQQFQTLEDGQWHWLSGTPLLLMLGLVAFAMAIIHFLPRFSRTIPASLVAILVVTALVHGFDLPTATVIDFVRNMSGNAEATLDGTLPSFNIPMVPFTWETFTIIFPYALILAAVGLLESLLTLNLVDEITETQGQPNRECVAQGAANIVSGCFGGMGGCAMIGQSIINLNSGGRSRLSGATCALSILGFILFGAHLIEMIPLAALVGVMFMVVLGTFEWASLKMIRKVPRADVIVIVLVTIVTVFTDLALAVLVGVLVSAIRFAWDQATRLTLSSKENDSTAHYQLEGVLFFASVTHFHNLFDIKTAPSQVTLDLSQARLADHSALEAIHKLSGNFAAVDKNLVLVGLTKECQARLERAGDLVQVQLGECHS</sequence>
<dbReference type="SUPFAM" id="SSF52091">
    <property type="entry name" value="SpoIIaa-like"/>
    <property type="match status" value="1"/>
</dbReference>
<dbReference type="InterPro" id="IPR002645">
    <property type="entry name" value="STAS_dom"/>
</dbReference>
<evidence type="ECO:0000313" key="8">
    <source>
        <dbReference type="Proteomes" id="UP000464262"/>
    </source>
</evidence>
<evidence type="ECO:0000256" key="1">
    <source>
        <dbReference type="ARBA" id="ARBA00004141"/>
    </source>
</evidence>
<evidence type="ECO:0000256" key="5">
    <source>
        <dbReference type="SAM" id="Phobius"/>
    </source>
</evidence>
<evidence type="ECO:0000256" key="4">
    <source>
        <dbReference type="ARBA" id="ARBA00023136"/>
    </source>
</evidence>
<dbReference type="PANTHER" id="PTHR43310">
    <property type="entry name" value="SULFATE TRANSPORTER YBAR-RELATED"/>
    <property type="match status" value="1"/>
</dbReference>
<feature type="transmembrane region" description="Helical" evidence="5">
    <location>
        <begin position="369"/>
        <end position="400"/>
    </location>
</feature>
<keyword evidence="3 5" id="KW-1133">Transmembrane helix</keyword>
<dbReference type="AlphaFoldDB" id="A0A7Z2T7J3"/>
<keyword evidence="2 5" id="KW-0812">Transmembrane</keyword>
<feature type="transmembrane region" description="Helical" evidence="5">
    <location>
        <begin position="65"/>
        <end position="81"/>
    </location>
</feature>
<proteinExistence type="predicted"/>
<gene>
    <name evidence="7" type="ORF">GT360_19330</name>
</gene>
<keyword evidence="4 5" id="KW-0472">Membrane</keyword>
<feature type="transmembrane region" description="Helical" evidence="5">
    <location>
        <begin position="338"/>
        <end position="357"/>
    </location>
</feature>
<dbReference type="EMBL" id="CP047476">
    <property type="protein sequence ID" value="QIA65678.1"/>
    <property type="molecule type" value="Genomic_DNA"/>
</dbReference>
<feature type="transmembrane region" description="Helical" evidence="5">
    <location>
        <begin position="42"/>
        <end position="58"/>
    </location>
</feature>
<organism evidence="7 8">
    <name type="scientific">Vibrio astriarenae</name>
    <dbReference type="NCBI Taxonomy" id="1481923"/>
    <lineage>
        <taxon>Bacteria</taxon>
        <taxon>Pseudomonadati</taxon>
        <taxon>Pseudomonadota</taxon>
        <taxon>Gammaproteobacteria</taxon>
        <taxon>Vibrionales</taxon>
        <taxon>Vibrionaceae</taxon>
        <taxon>Vibrio</taxon>
    </lineage>
</organism>
<dbReference type="Pfam" id="PF01740">
    <property type="entry name" value="STAS"/>
    <property type="match status" value="1"/>
</dbReference>
<feature type="transmembrane region" description="Helical" evidence="5">
    <location>
        <begin position="153"/>
        <end position="171"/>
    </location>
</feature>
<keyword evidence="8" id="KW-1185">Reference proteome</keyword>
<evidence type="ECO:0000259" key="6">
    <source>
        <dbReference type="PROSITE" id="PS50801"/>
    </source>
</evidence>
<dbReference type="Proteomes" id="UP000464262">
    <property type="component" value="Chromosome 2"/>
</dbReference>
<dbReference type="InterPro" id="IPR036513">
    <property type="entry name" value="STAS_dom_sf"/>
</dbReference>
<dbReference type="Pfam" id="PF00916">
    <property type="entry name" value="Sulfate_transp"/>
    <property type="match status" value="1"/>
</dbReference>
<evidence type="ECO:0000256" key="2">
    <source>
        <dbReference type="ARBA" id="ARBA00022692"/>
    </source>
</evidence>
<feature type="transmembrane region" description="Helical" evidence="5">
    <location>
        <begin position="312"/>
        <end position="332"/>
    </location>
</feature>
<feature type="transmembrane region" description="Helical" evidence="5">
    <location>
        <begin position="178"/>
        <end position="195"/>
    </location>
</feature>
<dbReference type="CDD" id="cd07042">
    <property type="entry name" value="STAS_SulP_like_sulfate_transporter"/>
    <property type="match status" value="1"/>
</dbReference>
<dbReference type="GO" id="GO:0016020">
    <property type="term" value="C:membrane"/>
    <property type="evidence" value="ECO:0007669"/>
    <property type="project" value="UniProtKB-SubCell"/>
</dbReference>
<evidence type="ECO:0000256" key="3">
    <source>
        <dbReference type="ARBA" id="ARBA00022989"/>
    </source>
</evidence>
<dbReference type="RefSeq" id="WP_164650577.1">
    <property type="nucleotide sequence ID" value="NZ_CP047476.1"/>
</dbReference>
<reference evidence="7 8" key="1">
    <citation type="submission" date="2020-01" db="EMBL/GenBank/DDBJ databases">
        <title>Whole genome and functional gene identification of agarase of Vibrio HN897.</title>
        <authorList>
            <person name="Liu Y."/>
            <person name="Zhao Z."/>
        </authorList>
    </citation>
    <scope>NUCLEOTIDE SEQUENCE [LARGE SCALE GENOMIC DNA]</scope>
    <source>
        <strain evidence="7 8">HN897</strain>
    </source>
</reference>
<dbReference type="PROSITE" id="PS50801">
    <property type="entry name" value="STAS"/>
    <property type="match status" value="1"/>
</dbReference>
<protein>
    <submittedName>
        <fullName evidence="7">Sodium-independent anion transporter</fullName>
    </submittedName>
</protein>
<comment type="subcellular location">
    <subcellularLocation>
        <location evidence="1">Membrane</location>
        <topology evidence="1">Multi-pass membrane protein</topology>
    </subcellularLocation>
</comment>
<dbReference type="InterPro" id="IPR011547">
    <property type="entry name" value="SLC26A/SulP_dom"/>
</dbReference>
<feature type="transmembrane region" description="Helical" evidence="5">
    <location>
        <begin position="87"/>
        <end position="105"/>
    </location>
</feature>
<dbReference type="PANTHER" id="PTHR43310:SF1">
    <property type="entry name" value="SULFATE TRANSPORTER YBAR-RELATED"/>
    <property type="match status" value="1"/>
</dbReference>
<feature type="transmembrane region" description="Helical" evidence="5">
    <location>
        <begin position="238"/>
        <end position="261"/>
    </location>
</feature>
<feature type="transmembrane region" description="Helical" evidence="5">
    <location>
        <begin position="112"/>
        <end position="133"/>
    </location>
</feature>
<feature type="domain" description="STAS" evidence="6">
    <location>
        <begin position="406"/>
        <end position="495"/>
    </location>
</feature>